<evidence type="ECO:0000313" key="3">
    <source>
        <dbReference type="Proteomes" id="UP000230423"/>
    </source>
</evidence>
<keyword evidence="3" id="KW-1185">Reference proteome</keyword>
<dbReference type="EMBL" id="KZ404560">
    <property type="protein sequence ID" value="PIO53911.1"/>
    <property type="molecule type" value="Genomic_DNA"/>
</dbReference>
<gene>
    <name evidence="2" type="ORF">TELCIR_24738</name>
</gene>
<protein>
    <submittedName>
        <fullName evidence="2">Uncharacterized protein</fullName>
    </submittedName>
</protein>
<feature type="non-terminal residue" evidence="2">
    <location>
        <position position="1"/>
    </location>
</feature>
<accession>A0A2G9T7G0</accession>
<evidence type="ECO:0000313" key="2">
    <source>
        <dbReference type="EMBL" id="PIO53911.1"/>
    </source>
</evidence>
<proteinExistence type="predicted"/>
<reference evidence="2 3" key="1">
    <citation type="submission" date="2015-09" db="EMBL/GenBank/DDBJ databases">
        <title>Draft genome of the parasitic nematode Teladorsagia circumcincta isolate WARC Sus (inbred).</title>
        <authorList>
            <person name="Mitreva M."/>
        </authorList>
    </citation>
    <scope>NUCLEOTIDE SEQUENCE [LARGE SCALE GENOMIC DNA]</scope>
    <source>
        <strain evidence="2 3">S</strain>
    </source>
</reference>
<sequence>GDFSFDPEDRKDVETTPVSQRRMQDEHDMNLPTFKTPPLKGMRIKGLSSLSDSGEKVLGPTFMNTINGYAERSQGIFSQ</sequence>
<feature type="region of interest" description="Disordered" evidence="1">
    <location>
        <begin position="1"/>
        <end position="42"/>
    </location>
</feature>
<dbReference type="Proteomes" id="UP000230423">
    <property type="component" value="Unassembled WGS sequence"/>
</dbReference>
<dbReference type="AlphaFoldDB" id="A0A2G9T7G0"/>
<evidence type="ECO:0000256" key="1">
    <source>
        <dbReference type="SAM" id="MobiDB-lite"/>
    </source>
</evidence>
<organism evidence="2 3">
    <name type="scientific">Teladorsagia circumcincta</name>
    <name type="common">Brown stomach worm</name>
    <name type="synonym">Ostertagia circumcincta</name>
    <dbReference type="NCBI Taxonomy" id="45464"/>
    <lineage>
        <taxon>Eukaryota</taxon>
        <taxon>Metazoa</taxon>
        <taxon>Ecdysozoa</taxon>
        <taxon>Nematoda</taxon>
        <taxon>Chromadorea</taxon>
        <taxon>Rhabditida</taxon>
        <taxon>Rhabditina</taxon>
        <taxon>Rhabditomorpha</taxon>
        <taxon>Strongyloidea</taxon>
        <taxon>Trichostrongylidae</taxon>
        <taxon>Teladorsagia</taxon>
    </lineage>
</organism>
<name>A0A2G9T7G0_TELCI</name>
<dbReference type="OrthoDB" id="6282239at2759"/>
<feature type="non-terminal residue" evidence="2">
    <location>
        <position position="79"/>
    </location>
</feature>